<organism evidence="2">
    <name type="scientific">Alexandrium monilatum</name>
    <dbReference type="NCBI Taxonomy" id="311494"/>
    <lineage>
        <taxon>Eukaryota</taxon>
        <taxon>Sar</taxon>
        <taxon>Alveolata</taxon>
        <taxon>Dinophyceae</taxon>
        <taxon>Gonyaulacales</taxon>
        <taxon>Pyrocystaceae</taxon>
        <taxon>Alexandrium</taxon>
    </lineage>
</organism>
<sequence>MAAEEPDAKKAKTGEEGYYKVIDGVKYDRELLESIEKFAADGQVGYPEAKKLWAEAQDGQGVTDVEKATLEYAMKTYKFTEKAATFLTVFLSTGKKSFYKVIDGVKYDRALLEEAQRSEADGQISWREAKALFEDAKDGCGLTGTEKTTLEYVLKNLKFTDKARTFLESKLVGNAPKSYYKIVDGVKYDHLLLAEIEDSAKDGLVSEAEAKRLWDVAGDGKGVTSIEQQTLKYALAQAKFTDPAKAFLEEKLASLLN</sequence>
<dbReference type="EMBL" id="HBNR01077428">
    <property type="protein sequence ID" value="CAE4653907.1"/>
    <property type="molecule type" value="Transcribed_RNA"/>
</dbReference>
<gene>
    <name evidence="1" type="ORF">AMON00008_LOCUS55101</name>
    <name evidence="2" type="ORF">AMON00008_LOCUS55105</name>
</gene>
<dbReference type="EMBL" id="HBNR01077424">
    <property type="protein sequence ID" value="CAE4653902.1"/>
    <property type="molecule type" value="Transcribed_RNA"/>
</dbReference>
<evidence type="ECO:0000313" key="2">
    <source>
        <dbReference type="EMBL" id="CAE4653907.1"/>
    </source>
</evidence>
<evidence type="ECO:0000313" key="1">
    <source>
        <dbReference type="EMBL" id="CAE4653902.1"/>
    </source>
</evidence>
<name>A0A6T1LGB1_9DINO</name>
<accession>A0A6T1LGB1</accession>
<proteinExistence type="predicted"/>
<protein>
    <submittedName>
        <fullName evidence="2">Uncharacterized protein</fullName>
    </submittedName>
</protein>
<reference evidence="2" key="1">
    <citation type="submission" date="2021-01" db="EMBL/GenBank/DDBJ databases">
        <authorList>
            <person name="Corre E."/>
            <person name="Pelletier E."/>
            <person name="Niang G."/>
            <person name="Scheremetjew M."/>
            <person name="Finn R."/>
            <person name="Kale V."/>
            <person name="Holt S."/>
            <person name="Cochrane G."/>
            <person name="Meng A."/>
            <person name="Brown T."/>
            <person name="Cohen L."/>
        </authorList>
    </citation>
    <scope>NUCLEOTIDE SEQUENCE</scope>
    <source>
        <strain evidence="2">CCMP3105</strain>
    </source>
</reference>
<dbReference type="AlphaFoldDB" id="A0A6T1LGB1"/>